<evidence type="ECO:0000256" key="10">
    <source>
        <dbReference type="SAM" id="Phobius"/>
    </source>
</evidence>
<dbReference type="PIRSF" id="PIRSF005413">
    <property type="entry name" value="COX11"/>
    <property type="match status" value="1"/>
</dbReference>
<dbReference type="EMBL" id="CP041730">
    <property type="protein sequence ID" value="QDQ27482.1"/>
    <property type="molecule type" value="Genomic_DNA"/>
</dbReference>
<gene>
    <name evidence="11" type="ORF">FNU76_14580</name>
</gene>
<evidence type="ECO:0000256" key="2">
    <source>
        <dbReference type="ARBA" id="ARBA00004382"/>
    </source>
</evidence>
<dbReference type="SUPFAM" id="SSF110111">
    <property type="entry name" value="Ctag/Cox11"/>
    <property type="match status" value="1"/>
</dbReference>
<evidence type="ECO:0000256" key="6">
    <source>
        <dbReference type="ARBA" id="ARBA00022968"/>
    </source>
</evidence>
<proteinExistence type="inferred from homology"/>
<keyword evidence="7 10" id="KW-1133">Transmembrane helix</keyword>
<dbReference type="RefSeq" id="WP_144278875.1">
    <property type="nucleotide sequence ID" value="NZ_CP041730.1"/>
</dbReference>
<dbReference type="Gene3D" id="2.60.370.10">
    <property type="entry name" value="Ctag/Cox11"/>
    <property type="match status" value="1"/>
</dbReference>
<accession>A0A516SH71</accession>
<evidence type="ECO:0000256" key="4">
    <source>
        <dbReference type="ARBA" id="ARBA00015384"/>
    </source>
</evidence>
<dbReference type="Pfam" id="PF04442">
    <property type="entry name" value="CtaG_Cox11"/>
    <property type="match status" value="1"/>
</dbReference>
<keyword evidence="12" id="KW-1185">Reference proteome</keyword>
<keyword evidence="8" id="KW-0186">Copper</keyword>
<keyword evidence="9 10" id="KW-0472">Membrane</keyword>
<reference evidence="12" key="1">
    <citation type="submission" date="2019-07" db="EMBL/GenBank/DDBJ databases">
        <title>Chitinimonas sp. nov., isolated from Ny-Alesund, arctica soil.</title>
        <authorList>
            <person name="Xu Q."/>
            <person name="Peng F."/>
        </authorList>
    </citation>
    <scope>NUCLEOTIDE SEQUENCE [LARGE SCALE GENOMIC DNA]</scope>
    <source>
        <strain evidence="12">R3-44</strain>
    </source>
</reference>
<evidence type="ECO:0000256" key="1">
    <source>
        <dbReference type="ARBA" id="ARBA00004007"/>
    </source>
</evidence>
<comment type="subcellular location">
    <subcellularLocation>
        <location evidence="2">Cell inner membrane</location>
        <topology evidence="2">Single-pass type II membrane protein</topology>
        <orientation evidence="2">Periplasmic side</orientation>
    </subcellularLocation>
</comment>
<dbReference type="GO" id="GO:0005507">
    <property type="term" value="F:copper ion binding"/>
    <property type="evidence" value="ECO:0007669"/>
    <property type="project" value="InterPro"/>
</dbReference>
<keyword evidence="6" id="KW-0735">Signal-anchor</keyword>
<dbReference type="PANTHER" id="PTHR21320">
    <property type="entry name" value="CYTOCHROME C OXIDASE ASSEMBLY PROTEIN COX11-RELATED"/>
    <property type="match status" value="1"/>
</dbReference>
<evidence type="ECO:0000256" key="5">
    <source>
        <dbReference type="ARBA" id="ARBA00022692"/>
    </source>
</evidence>
<organism evidence="11 12">
    <name type="scientific">Chitinimonas arctica</name>
    <dbReference type="NCBI Taxonomy" id="2594795"/>
    <lineage>
        <taxon>Bacteria</taxon>
        <taxon>Pseudomonadati</taxon>
        <taxon>Pseudomonadota</taxon>
        <taxon>Betaproteobacteria</taxon>
        <taxon>Neisseriales</taxon>
        <taxon>Chitinibacteraceae</taxon>
        <taxon>Chitinimonas</taxon>
    </lineage>
</organism>
<evidence type="ECO:0000256" key="9">
    <source>
        <dbReference type="ARBA" id="ARBA00023136"/>
    </source>
</evidence>
<dbReference type="InterPro" id="IPR007533">
    <property type="entry name" value="Cyt_c_oxidase_assmbl_CtaG"/>
</dbReference>
<evidence type="ECO:0000256" key="7">
    <source>
        <dbReference type="ARBA" id="ARBA00022989"/>
    </source>
</evidence>
<dbReference type="AlphaFoldDB" id="A0A516SH71"/>
<comment type="similarity">
    <text evidence="3">Belongs to the COX11/CtaG family.</text>
</comment>
<name>A0A516SH71_9NEIS</name>
<evidence type="ECO:0000313" key="11">
    <source>
        <dbReference type="EMBL" id="QDQ27482.1"/>
    </source>
</evidence>
<dbReference type="OrthoDB" id="9804841at2"/>
<dbReference type="Proteomes" id="UP000317550">
    <property type="component" value="Chromosome"/>
</dbReference>
<dbReference type="NCBIfam" id="NF003465">
    <property type="entry name" value="PRK05089.1"/>
    <property type="match status" value="1"/>
</dbReference>
<comment type="function">
    <text evidence="1">Exerts its effect at some terminal stage of cytochrome c oxidase synthesis, probably by being involved in the insertion of the copper B into subunit I.</text>
</comment>
<evidence type="ECO:0000256" key="3">
    <source>
        <dbReference type="ARBA" id="ARBA00009620"/>
    </source>
</evidence>
<keyword evidence="5 10" id="KW-0812">Transmembrane</keyword>
<dbReference type="PANTHER" id="PTHR21320:SF3">
    <property type="entry name" value="CYTOCHROME C OXIDASE ASSEMBLY PROTEIN COX11, MITOCHONDRIAL-RELATED"/>
    <property type="match status" value="1"/>
</dbReference>
<dbReference type="GO" id="GO:0005886">
    <property type="term" value="C:plasma membrane"/>
    <property type="evidence" value="ECO:0007669"/>
    <property type="project" value="UniProtKB-SubCell"/>
</dbReference>
<dbReference type="KEGG" id="cari:FNU76_14580"/>
<feature type="transmembrane region" description="Helical" evidence="10">
    <location>
        <begin position="12"/>
        <end position="34"/>
    </location>
</feature>
<evidence type="ECO:0000313" key="12">
    <source>
        <dbReference type="Proteomes" id="UP000317550"/>
    </source>
</evidence>
<protein>
    <recommendedName>
        <fullName evidence="4">Cytochrome c oxidase assembly protein CtaG</fullName>
    </recommendedName>
</protein>
<sequence>MHASVRAENRRLLSKLAVIAVGMFAFGYALVPFYEQICKVTGINNLLKPDVAVNTQVDSARWITVEFDANLRGDLPWRFKPEQTRIKLHPGQMANVVYDVENTSGRTIVGQAVPSYGPSVAAQYFKKLECFCFTQQTFKPGEKRRMPVSFVVDAGLPNEVEVITLSYSFFEVAGTAKPGA</sequence>
<dbReference type="InterPro" id="IPR023471">
    <property type="entry name" value="CtaG/Cox11_dom_sf"/>
</dbReference>
<evidence type="ECO:0000256" key="8">
    <source>
        <dbReference type="ARBA" id="ARBA00023008"/>
    </source>
</evidence>